<dbReference type="PANTHER" id="PTHR38007:SF1">
    <property type="entry name" value="CRISPR SYSTEM CMS PROTEIN CSM5"/>
    <property type="match status" value="1"/>
</dbReference>
<sequence>MFNSKGNGGYNGNRGNSFNQKVEFDFEKKGYLKDGIIREELITEEAEKIAKEFNNNRLSTSQLRAFFNEVKAIKNRVKDDGSNYNMVFPLILMLKSKAEYKGSSIKGAIRTAFLSEEGDNINYKLGRKKDSKTAPFVLLDNSGKFSITNKKQVTDKVKEIEAGILNIKRLDPKADPFKNISVGDTSVVEDAIKVFSIERVSKNPEKNSMPMGTIEGVKSLLSCGKEISFTFRMSFKNYRDGTFKGRVRDIIEETSVFQEDLFNHLNAKARKLLDDELAFFKENKNKESEKVCKEIEKILDKITEESSEDEALIRIGQGAGFNSSTFNLYNKGRNIKINDPKTKVVTDIYPMGWALIRKK</sequence>
<evidence type="ECO:0000256" key="5">
    <source>
        <dbReference type="ARBA" id="ARBA00023118"/>
    </source>
</evidence>
<accession>A0ABU4WCG8</accession>
<proteinExistence type="inferred from homology"/>
<protein>
    <recommendedName>
        <fullName evidence="3">CRISPR system Cms protein Csm2</fullName>
    </recommendedName>
    <alternativeName>
        <fullName evidence="6">CRISPR type III A-associated protein Csm2</fullName>
    </alternativeName>
</protein>
<evidence type="ECO:0000256" key="3">
    <source>
        <dbReference type="ARBA" id="ARBA00016118"/>
    </source>
</evidence>
<dbReference type="Proteomes" id="UP001279681">
    <property type="component" value="Unassembled WGS sequence"/>
</dbReference>
<evidence type="ECO:0000256" key="2">
    <source>
        <dbReference type="ARBA" id="ARBA00006896"/>
    </source>
</evidence>
<evidence type="ECO:0000313" key="8">
    <source>
        <dbReference type="Proteomes" id="UP001279681"/>
    </source>
</evidence>
<dbReference type="Pfam" id="PF03750">
    <property type="entry name" value="Csm2_III-A"/>
    <property type="match status" value="1"/>
</dbReference>
<comment type="similarity">
    <text evidence="2">Belongs to the CRISPR-associated Csm2 family.</text>
</comment>
<keyword evidence="4" id="KW-0694">RNA-binding</keyword>
<dbReference type="EMBL" id="JAVIKH010000025">
    <property type="protein sequence ID" value="MDX8337232.1"/>
    <property type="molecule type" value="Genomic_DNA"/>
</dbReference>
<dbReference type="InterPro" id="IPR010173">
    <property type="entry name" value="CRISPR-assoc_Csm5"/>
</dbReference>
<keyword evidence="5" id="KW-0051">Antiviral defense</keyword>
<gene>
    <name evidence="7" type="primary">csm5</name>
    <name evidence="7" type="ORF">RFV38_12135</name>
</gene>
<organism evidence="7 8">
    <name type="scientific">Candidatus Cetobacterium colombiensis</name>
    <dbReference type="NCBI Taxonomy" id="3073100"/>
    <lineage>
        <taxon>Bacteria</taxon>
        <taxon>Fusobacteriati</taxon>
        <taxon>Fusobacteriota</taxon>
        <taxon>Fusobacteriia</taxon>
        <taxon>Fusobacteriales</taxon>
        <taxon>Fusobacteriaceae</taxon>
        <taxon>Cetobacterium</taxon>
    </lineage>
</organism>
<dbReference type="RefSeq" id="WP_320314585.1">
    <property type="nucleotide sequence ID" value="NZ_JAVIKH010000025.1"/>
</dbReference>
<name>A0ABU4WCG8_9FUSO</name>
<evidence type="ECO:0000256" key="4">
    <source>
        <dbReference type="ARBA" id="ARBA00022884"/>
    </source>
</evidence>
<reference evidence="8" key="1">
    <citation type="submission" date="2023-07" db="EMBL/GenBank/DDBJ databases">
        <authorList>
            <person name="Colorado M.A."/>
            <person name="Villamil L.M."/>
            <person name="Melo J.F."/>
            <person name="Rodriguez J.A."/>
            <person name="Ruiz R.Y."/>
        </authorList>
    </citation>
    <scope>NUCLEOTIDE SEQUENCE [LARGE SCALE GENOMIC DNA]</scope>
    <source>
        <strain evidence="8">C33</strain>
    </source>
</reference>
<evidence type="ECO:0000256" key="6">
    <source>
        <dbReference type="ARBA" id="ARBA00031723"/>
    </source>
</evidence>
<evidence type="ECO:0000313" key="7">
    <source>
        <dbReference type="EMBL" id="MDX8337232.1"/>
    </source>
</evidence>
<keyword evidence="8" id="KW-1185">Reference proteome</keyword>
<comment type="function">
    <text evidence="1">This subunit may be involved in monitoring complementarity of crRNA and target RNA.</text>
</comment>
<comment type="caution">
    <text evidence="7">The sequence shown here is derived from an EMBL/GenBank/DDBJ whole genome shotgun (WGS) entry which is preliminary data.</text>
</comment>
<evidence type="ECO:0000256" key="1">
    <source>
        <dbReference type="ARBA" id="ARBA00003640"/>
    </source>
</evidence>
<dbReference type="InterPro" id="IPR010149">
    <property type="entry name" value="CRISPR-assoc_prot_Csm2_III-A"/>
</dbReference>
<dbReference type="PANTHER" id="PTHR38007">
    <property type="entry name" value="CRISPR SYSTEM CMS PROTEIN CSM5"/>
    <property type="match status" value="1"/>
</dbReference>
<dbReference type="NCBIfam" id="TIGR01899">
    <property type="entry name" value="cas_TM1807_csm5"/>
    <property type="match status" value="1"/>
</dbReference>